<evidence type="ECO:0000259" key="11">
    <source>
        <dbReference type="PROSITE" id="PS51336"/>
    </source>
</evidence>
<dbReference type="FunFam" id="3.30.70.141:FF:000004">
    <property type="entry name" value="Nucleoside diphosphate kinase 7"/>
    <property type="match status" value="1"/>
</dbReference>
<comment type="subcellular location">
    <subcellularLocation>
        <location evidence="1">Cytoplasm</location>
        <location evidence="1">Cytoskeleton</location>
        <location evidence="1">Cilium axoneme</location>
    </subcellularLocation>
</comment>
<protein>
    <recommendedName>
        <fullName evidence="11">DM10 domain-containing protein</fullName>
    </recommendedName>
</protein>
<feature type="binding site" evidence="8">
    <location>
        <position position="120"/>
    </location>
    <ligand>
        <name>ATP</name>
        <dbReference type="ChEBI" id="CHEBI:30616"/>
    </ligand>
</feature>
<dbReference type="AlphaFoldDB" id="A0AAN9VD38"/>
<comment type="caution">
    <text evidence="8">Lacks conserved residue(s) required for the propagation of feature annotation.</text>
</comment>
<dbReference type="GO" id="GO:0005524">
    <property type="term" value="F:ATP binding"/>
    <property type="evidence" value="ECO:0007669"/>
    <property type="project" value="UniProtKB-KW"/>
</dbReference>
<keyword evidence="10" id="KW-0732">Signal</keyword>
<dbReference type="SUPFAM" id="SSF54919">
    <property type="entry name" value="Nucleoside diphosphate kinase, NDK"/>
    <property type="match status" value="2"/>
</dbReference>
<evidence type="ECO:0000256" key="8">
    <source>
        <dbReference type="PROSITE-ProRule" id="PRU00706"/>
    </source>
</evidence>
<evidence type="ECO:0000256" key="7">
    <source>
        <dbReference type="PIRSR" id="PIRSR036503-51"/>
    </source>
</evidence>
<dbReference type="PRINTS" id="PR01243">
    <property type="entry name" value="NUCDPKINASE"/>
</dbReference>
<evidence type="ECO:0000256" key="6">
    <source>
        <dbReference type="PIRSR" id="PIRSR036503-50"/>
    </source>
</evidence>
<dbReference type="GO" id="GO:0006241">
    <property type="term" value="P:CTP biosynthetic process"/>
    <property type="evidence" value="ECO:0007669"/>
    <property type="project" value="InterPro"/>
</dbReference>
<dbReference type="PROSITE" id="PS51336">
    <property type="entry name" value="DM10"/>
    <property type="match status" value="1"/>
</dbReference>
<evidence type="ECO:0000256" key="4">
    <source>
        <dbReference type="ARBA" id="ARBA00023212"/>
    </source>
</evidence>
<dbReference type="InterPro" id="IPR037993">
    <property type="entry name" value="NDPk7B"/>
</dbReference>
<dbReference type="GO" id="GO:0006228">
    <property type="term" value="P:UTP biosynthetic process"/>
    <property type="evidence" value="ECO:0007669"/>
    <property type="project" value="InterPro"/>
</dbReference>
<dbReference type="InterPro" id="IPR006602">
    <property type="entry name" value="DM10_dom"/>
</dbReference>
<dbReference type="InterPro" id="IPR034907">
    <property type="entry name" value="NDK-like_dom"/>
</dbReference>
<feature type="active site" description="Pros-phosphohistidine intermediate" evidence="6 8">
    <location>
        <position position="227"/>
    </location>
</feature>
<dbReference type="PROSITE" id="PS51374">
    <property type="entry name" value="NDPK_LIKE"/>
    <property type="match status" value="2"/>
</dbReference>
<reference evidence="12 13" key="1">
    <citation type="submission" date="2024-03" db="EMBL/GenBank/DDBJ databases">
        <title>The genome assembly and annotation of the cricket Gryllus longicercus Weissman &amp; Gray.</title>
        <authorList>
            <person name="Szrajer S."/>
            <person name="Gray D."/>
            <person name="Ylla G."/>
        </authorList>
    </citation>
    <scope>NUCLEOTIDE SEQUENCE [LARGE SCALE GENOMIC DNA]</scope>
    <source>
        <strain evidence="12">DAG 2021-001</strain>
        <tissue evidence="12">Whole body minus gut</tissue>
    </source>
</reference>
<feature type="domain" description="DM10" evidence="11">
    <location>
        <begin position="24"/>
        <end position="112"/>
    </location>
</feature>
<dbReference type="CDD" id="cd04412">
    <property type="entry name" value="NDPk7B"/>
    <property type="match status" value="1"/>
</dbReference>
<keyword evidence="13" id="KW-1185">Reference proteome</keyword>
<dbReference type="InterPro" id="IPR001564">
    <property type="entry name" value="Nucleoside_diP_kinase"/>
</dbReference>
<accession>A0AAN9VD38</accession>
<dbReference type="PANTHER" id="PTHR43109:SF2">
    <property type="entry name" value="NUCLEOSIDE DIPHOSPHATE KINASE 7"/>
    <property type="match status" value="1"/>
</dbReference>
<comment type="similarity">
    <text evidence="8 9">Belongs to the NDK family.</text>
</comment>
<dbReference type="PIRSF" id="PIRSF036503">
    <property type="entry name" value="NDK7"/>
    <property type="match status" value="1"/>
</dbReference>
<feature type="binding site" evidence="8">
    <location>
        <position position="214"/>
    </location>
    <ligand>
        <name>ATP</name>
        <dbReference type="ChEBI" id="CHEBI:30616"/>
    </ligand>
</feature>
<evidence type="ECO:0000256" key="1">
    <source>
        <dbReference type="ARBA" id="ARBA00004430"/>
    </source>
</evidence>
<comment type="caution">
    <text evidence="12">The sequence shown here is derived from an EMBL/GenBank/DDBJ whole genome shotgun (WGS) entry which is preliminary data.</text>
</comment>
<organism evidence="12 13">
    <name type="scientific">Gryllus longicercus</name>
    <dbReference type="NCBI Taxonomy" id="2509291"/>
    <lineage>
        <taxon>Eukaryota</taxon>
        <taxon>Metazoa</taxon>
        <taxon>Ecdysozoa</taxon>
        <taxon>Arthropoda</taxon>
        <taxon>Hexapoda</taxon>
        <taxon>Insecta</taxon>
        <taxon>Pterygota</taxon>
        <taxon>Neoptera</taxon>
        <taxon>Polyneoptera</taxon>
        <taxon>Orthoptera</taxon>
        <taxon>Ensifera</taxon>
        <taxon>Gryllidea</taxon>
        <taxon>Grylloidea</taxon>
        <taxon>Gryllidae</taxon>
        <taxon>Gryllinae</taxon>
        <taxon>Gryllus</taxon>
    </lineage>
</organism>
<dbReference type="GO" id="GO:0004550">
    <property type="term" value="F:nucleoside diphosphate kinase activity"/>
    <property type="evidence" value="ECO:0007669"/>
    <property type="project" value="InterPro"/>
</dbReference>
<keyword evidence="3" id="KW-0378">Hydrolase</keyword>
<evidence type="ECO:0000313" key="13">
    <source>
        <dbReference type="Proteomes" id="UP001378592"/>
    </source>
</evidence>
<feature type="binding site" evidence="8">
    <location>
        <position position="200"/>
    </location>
    <ligand>
        <name>ATP</name>
        <dbReference type="ChEBI" id="CHEBI:30616"/>
    </ligand>
</feature>
<proteinExistence type="inferred from homology"/>
<dbReference type="Proteomes" id="UP001378592">
    <property type="component" value="Unassembled WGS sequence"/>
</dbReference>
<keyword evidence="7" id="KW-0547">Nucleotide-binding</keyword>
<evidence type="ECO:0000256" key="5">
    <source>
        <dbReference type="ARBA" id="ARBA00023273"/>
    </source>
</evidence>
<evidence type="ECO:0000256" key="2">
    <source>
        <dbReference type="ARBA" id="ARBA00022490"/>
    </source>
</evidence>
<name>A0AAN9VD38_9ORTH</name>
<dbReference type="PANTHER" id="PTHR43109">
    <property type="entry name" value="NUCLEOSIDE DIPHOSPHATE KINASE 7"/>
    <property type="match status" value="1"/>
</dbReference>
<dbReference type="GO" id="GO:0005813">
    <property type="term" value="C:centrosome"/>
    <property type="evidence" value="ECO:0007669"/>
    <property type="project" value="TreeGrafter"/>
</dbReference>
<dbReference type="InterPro" id="IPR011410">
    <property type="entry name" value="NDPK7"/>
</dbReference>
<dbReference type="GO" id="GO:0005879">
    <property type="term" value="C:axonemal microtubule"/>
    <property type="evidence" value="ECO:0007669"/>
    <property type="project" value="TreeGrafter"/>
</dbReference>
<feature type="binding site" evidence="8">
    <location>
        <position position="194"/>
    </location>
    <ligand>
        <name>ATP</name>
        <dbReference type="ChEBI" id="CHEBI:30616"/>
    </ligand>
</feature>
<dbReference type="Gene3D" id="3.30.70.141">
    <property type="entry name" value="Nucleoside diphosphate kinase-like domain"/>
    <property type="match status" value="2"/>
</dbReference>
<feature type="binding site" evidence="8">
    <location>
        <position position="224"/>
    </location>
    <ligand>
        <name>ATP</name>
        <dbReference type="ChEBI" id="CHEBI:30616"/>
    </ligand>
</feature>
<sequence length="401" mass="44688">MFSGKQQLFLAITILIINRQCDPENLRYAFNTEWFDAEASLTRPYLLFYYPSDCSVELTDSKLNRTFLRRTRVEGVSLDQLYEGASLHIFGRLMTVLGFADDFTRNRLSLVKQRTFAMVKPDAVAHMGEILKAIQDHGFTVSRMKLTRLSEEGAAGFYEEHKGKHFFDPLMQFVTSGPVLALELVAENAVARWRELIGPTDSAKAREAAPDSLRARFGTNATLNAVHGSDSAEAAAREAAFFFPDSRSCRRPGLPTTACFANNTCCVILPHLVKAGRVGEVLQAIEAAGFRVAAAEMFYMENANAEEFYEIYKGVVPEYGAMVAQLVSGPCVALEITGDGDDLPERFRKCVGPRDPEMARHLRPGSLRARFGVDRVQMGLHCSDLPEDGPLEVDYFFKILQ</sequence>
<evidence type="ECO:0000256" key="3">
    <source>
        <dbReference type="ARBA" id="ARBA00022801"/>
    </source>
</evidence>
<dbReference type="FunFam" id="3.30.70.141:FF:000010">
    <property type="entry name" value="Nucleoside diphosphate kinase 7"/>
    <property type="match status" value="1"/>
</dbReference>
<dbReference type="GO" id="GO:0016787">
    <property type="term" value="F:hydrolase activity"/>
    <property type="evidence" value="ECO:0007669"/>
    <property type="project" value="UniProtKB-KW"/>
</dbReference>
<dbReference type="GO" id="GO:0006183">
    <property type="term" value="P:GTP biosynthetic process"/>
    <property type="evidence" value="ECO:0007669"/>
    <property type="project" value="InterPro"/>
</dbReference>
<gene>
    <name evidence="12" type="ORF">R5R35_002138</name>
</gene>
<keyword evidence="2" id="KW-0963">Cytoplasm</keyword>
<dbReference type="SMART" id="SM00676">
    <property type="entry name" value="DM10"/>
    <property type="match status" value="1"/>
</dbReference>
<feature type="signal peptide" evidence="10">
    <location>
        <begin position="1"/>
        <end position="23"/>
    </location>
</feature>
<dbReference type="EMBL" id="JAZDUA010000316">
    <property type="protein sequence ID" value="KAK7794838.1"/>
    <property type="molecule type" value="Genomic_DNA"/>
</dbReference>
<dbReference type="Pfam" id="PF00334">
    <property type="entry name" value="NDK"/>
    <property type="match status" value="2"/>
</dbReference>
<evidence type="ECO:0000256" key="10">
    <source>
        <dbReference type="SAM" id="SignalP"/>
    </source>
</evidence>
<keyword evidence="5" id="KW-0966">Cell projection</keyword>
<feature type="binding site" evidence="8">
    <location>
        <position position="166"/>
    </location>
    <ligand>
        <name>ATP</name>
        <dbReference type="ChEBI" id="CHEBI:30616"/>
    </ligand>
</feature>
<dbReference type="InterPro" id="IPR036850">
    <property type="entry name" value="NDK-like_dom_sf"/>
</dbReference>
<feature type="active site" description="Pros-phosphohistidine intermediate" evidence="8">
    <location>
        <position position="381"/>
    </location>
</feature>
<keyword evidence="7" id="KW-0067">ATP-binding</keyword>
<dbReference type="SMART" id="SM00562">
    <property type="entry name" value="NDK"/>
    <property type="match status" value="2"/>
</dbReference>
<evidence type="ECO:0000313" key="12">
    <source>
        <dbReference type="EMBL" id="KAK7794838.1"/>
    </source>
</evidence>
<evidence type="ECO:0000256" key="9">
    <source>
        <dbReference type="RuleBase" id="RU004011"/>
    </source>
</evidence>
<keyword evidence="4" id="KW-0206">Cytoskeleton</keyword>
<feature type="chain" id="PRO_5042976085" description="DM10 domain-containing protein" evidence="10">
    <location>
        <begin position="24"/>
        <end position="401"/>
    </location>
</feature>